<evidence type="ECO:0000313" key="1">
    <source>
        <dbReference type="EMBL" id="EXX53341.1"/>
    </source>
</evidence>
<name>A0A015K1N3_RHIIW</name>
<sequence>MAREAIPKKIGIQWLSNWSSYLKICLNNYQCSGIWYQDFLAATNSNNSSITRLVAYLLLYRVIIFTFRRTTISNDFPDHFSADHHLTPKKIIVLEPEEASKFSYVVG</sequence>
<gene>
    <name evidence="1" type="ORF">RirG_244840</name>
</gene>
<protein>
    <submittedName>
        <fullName evidence="1">Uncharacterized protein</fullName>
    </submittedName>
</protein>
<dbReference type="OrthoDB" id="2304359at2759"/>
<evidence type="ECO:0000313" key="2">
    <source>
        <dbReference type="Proteomes" id="UP000022910"/>
    </source>
</evidence>
<accession>A0A015K1N3</accession>
<dbReference type="Proteomes" id="UP000022910">
    <property type="component" value="Unassembled WGS sequence"/>
</dbReference>
<proteinExistence type="predicted"/>
<keyword evidence="2" id="KW-1185">Reference proteome</keyword>
<dbReference type="HOGENOM" id="CLU_140113_0_0_1"/>
<dbReference type="AlphaFoldDB" id="A0A015K1N3"/>
<comment type="caution">
    <text evidence="1">The sequence shown here is derived from an EMBL/GenBank/DDBJ whole genome shotgun (WGS) entry which is preliminary data.</text>
</comment>
<reference evidence="1 2" key="1">
    <citation type="submission" date="2014-02" db="EMBL/GenBank/DDBJ databases">
        <title>Single nucleus genome sequencing reveals high similarity among nuclei of an endomycorrhizal fungus.</title>
        <authorList>
            <person name="Lin K."/>
            <person name="Geurts R."/>
            <person name="Zhang Z."/>
            <person name="Limpens E."/>
            <person name="Saunders D.G."/>
            <person name="Mu D."/>
            <person name="Pang E."/>
            <person name="Cao H."/>
            <person name="Cha H."/>
            <person name="Lin T."/>
            <person name="Zhou Q."/>
            <person name="Shang Y."/>
            <person name="Li Y."/>
            <person name="Ivanov S."/>
            <person name="Sharma T."/>
            <person name="Velzen R.V."/>
            <person name="Ruijter N.D."/>
            <person name="Aanen D.K."/>
            <person name="Win J."/>
            <person name="Kamoun S."/>
            <person name="Bisseling T."/>
            <person name="Huang S."/>
        </authorList>
    </citation>
    <scope>NUCLEOTIDE SEQUENCE [LARGE SCALE GENOMIC DNA]</scope>
    <source>
        <strain evidence="2">DAOM197198w</strain>
    </source>
</reference>
<organism evidence="1 2">
    <name type="scientific">Rhizophagus irregularis (strain DAOM 197198w)</name>
    <name type="common">Glomus intraradices</name>
    <dbReference type="NCBI Taxonomy" id="1432141"/>
    <lineage>
        <taxon>Eukaryota</taxon>
        <taxon>Fungi</taxon>
        <taxon>Fungi incertae sedis</taxon>
        <taxon>Mucoromycota</taxon>
        <taxon>Glomeromycotina</taxon>
        <taxon>Glomeromycetes</taxon>
        <taxon>Glomerales</taxon>
        <taxon>Glomeraceae</taxon>
        <taxon>Rhizophagus</taxon>
    </lineage>
</organism>
<dbReference type="EMBL" id="JEMT01028959">
    <property type="protein sequence ID" value="EXX53341.1"/>
    <property type="molecule type" value="Genomic_DNA"/>
</dbReference>